<dbReference type="SUPFAM" id="SSF56176">
    <property type="entry name" value="FAD-binding/transporter-associated domain-like"/>
    <property type="match status" value="1"/>
</dbReference>
<dbReference type="InterPro" id="IPR051312">
    <property type="entry name" value="Diverse_Substr_Oxidored"/>
</dbReference>
<evidence type="ECO:0000256" key="1">
    <source>
        <dbReference type="ARBA" id="ARBA00022630"/>
    </source>
</evidence>
<dbReference type="InterPro" id="IPR016167">
    <property type="entry name" value="FAD-bd_PCMH_sub1"/>
</dbReference>
<dbReference type="SMART" id="SM01092">
    <property type="entry name" value="CO_deh_flav_C"/>
    <property type="match status" value="1"/>
</dbReference>
<gene>
    <name evidence="5" type="ORF">ACFQ34_25695</name>
</gene>
<evidence type="ECO:0000313" key="6">
    <source>
        <dbReference type="Proteomes" id="UP001597182"/>
    </source>
</evidence>
<keyword evidence="6" id="KW-1185">Reference proteome</keyword>
<dbReference type="Proteomes" id="UP001597182">
    <property type="component" value="Unassembled WGS sequence"/>
</dbReference>
<dbReference type="Gene3D" id="3.30.390.50">
    <property type="entry name" value="CO dehydrogenase flavoprotein, C-terminal domain"/>
    <property type="match status" value="1"/>
</dbReference>
<dbReference type="PANTHER" id="PTHR42659">
    <property type="entry name" value="XANTHINE DEHYDROGENASE SUBUNIT C-RELATED"/>
    <property type="match status" value="1"/>
</dbReference>
<accession>A0ABW3VNA3</accession>
<comment type="caution">
    <text evidence="5">The sequence shown here is derived from an EMBL/GenBank/DDBJ whole genome shotgun (WGS) entry which is preliminary data.</text>
</comment>
<dbReference type="RefSeq" id="WP_346094236.1">
    <property type="nucleotide sequence ID" value="NZ_BAABKS010000090.1"/>
</dbReference>
<evidence type="ECO:0000256" key="2">
    <source>
        <dbReference type="ARBA" id="ARBA00022827"/>
    </source>
</evidence>
<organism evidence="5 6">
    <name type="scientific">Pseudonocardia benzenivorans</name>
    <dbReference type="NCBI Taxonomy" id="228005"/>
    <lineage>
        <taxon>Bacteria</taxon>
        <taxon>Bacillati</taxon>
        <taxon>Actinomycetota</taxon>
        <taxon>Actinomycetes</taxon>
        <taxon>Pseudonocardiales</taxon>
        <taxon>Pseudonocardiaceae</taxon>
        <taxon>Pseudonocardia</taxon>
    </lineage>
</organism>
<dbReference type="InterPro" id="IPR005107">
    <property type="entry name" value="CO_DH_flav_C"/>
</dbReference>
<dbReference type="InterPro" id="IPR002346">
    <property type="entry name" value="Mopterin_DH_FAD-bd"/>
</dbReference>
<dbReference type="Pfam" id="PF03450">
    <property type="entry name" value="CO_deh_flav_C"/>
    <property type="match status" value="1"/>
</dbReference>
<dbReference type="InterPro" id="IPR036318">
    <property type="entry name" value="FAD-bd_PCMH-like_sf"/>
</dbReference>
<evidence type="ECO:0000313" key="5">
    <source>
        <dbReference type="EMBL" id="MFD1236694.1"/>
    </source>
</evidence>
<evidence type="ECO:0000259" key="4">
    <source>
        <dbReference type="PROSITE" id="PS51387"/>
    </source>
</evidence>
<keyword evidence="2" id="KW-0274">FAD</keyword>
<dbReference type="InterPro" id="IPR016169">
    <property type="entry name" value="FAD-bd_PCMH_sub2"/>
</dbReference>
<dbReference type="PROSITE" id="PS51387">
    <property type="entry name" value="FAD_PCMH"/>
    <property type="match status" value="1"/>
</dbReference>
<keyword evidence="1" id="KW-0285">Flavoprotein</keyword>
<dbReference type="Gene3D" id="3.30.465.10">
    <property type="match status" value="1"/>
</dbReference>
<proteinExistence type="predicted"/>
<dbReference type="SUPFAM" id="SSF55447">
    <property type="entry name" value="CO dehydrogenase flavoprotein C-terminal domain-like"/>
    <property type="match status" value="1"/>
</dbReference>
<dbReference type="InterPro" id="IPR016166">
    <property type="entry name" value="FAD-bd_PCMH"/>
</dbReference>
<dbReference type="InterPro" id="IPR036683">
    <property type="entry name" value="CO_DH_flav_C_dom_sf"/>
</dbReference>
<feature type="domain" description="FAD-binding PCMH-type" evidence="4">
    <location>
        <begin position="1"/>
        <end position="177"/>
    </location>
</feature>
<keyword evidence="3" id="KW-0560">Oxidoreductase</keyword>
<dbReference type="Pfam" id="PF00941">
    <property type="entry name" value="FAD_binding_5"/>
    <property type="match status" value="1"/>
</dbReference>
<evidence type="ECO:0000256" key="3">
    <source>
        <dbReference type="ARBA" id="ARBA00023002"/>
    </source>
</evidence>
<name>A0ABW3VNA3_9PSEU</name>
<dbReference type="EMBL" id="JBHTMB010000240">
    <property type="protein sequence ID" value="MFD1236694.1"/>
    <property type="molecule type" value="Genomic_DNA"/>
</dbReference>
<dbReference type="PANTHER" id="PTHR42659:SF2">
    <property type="entry name" value="XANTHINE DEHYDROGENASE SUBUNIT C-RELATED"/>
    <property type="match status" value="1"/>
</dbReference>
<reference evidence="6" key="1">
    <citation type="journal article" date="2019" name="Int. J. Syst. Evol. Microbiol.">
        <title>The Global Catalogue of Microorganisms (GCM) 10K type strain sequencing project: providing services to taxonomists for standard genome sequencing and annotation.</title>
        <authorList>
            <consortium name="The Broad Institute Genomics Platform"/>
            <consortium name="The Broad Institute Genome Sequencing Center for Infectious Disease"/>
            <person name="Wu L."/>
            <person name="Ma J."/>
        </authorList>
    </citation>
    <scope>NUCLEOTIDE SEQUENCE [LARGE SCALE GENOMIC DNA]</scope>
    <source>
        <strain evidence="6">CCUG 49018</strain>
    </source>
</reference>
<protein>
    <submittedName>
        <fullName evidence="5">FAD binding domain-containing protein</fullName>
    </submittedName>
</protein>
<dbReference type="Gene3D" id="3.30.43.10">
    <property type="entry name" value="Uridine Diphospho-n-acetylenolpyruvylglucosamine Reductase, domain 2"/>
    <property type="match status" value="1"/>
</dbReference>
<sequence length="303" mass="31646">MKPPPFSYHRGRSPEHAAGLLRELGPRARVLAGGQSLLPMLNLRLAEPAHLVDLGPIPDLGFVRRERDRLVVGATARQSAVEHSADVRALVPLLAEAVEHVAHPPIRHRGTVVGSIAHASAVAELPCAALALDARLTLLSTDGVRTVDAEEFFTGPFATVARSDEIVAQVEFPVAGPGTGQAWSEFSLRRGNFPVAGAAVSLTVADGRIVDVSIAVCGVADRPVRARAAEQVLRGAVADEETVERAAAATTSGLAPRAHGDLAAHILPVSAAPVPGWAYRASVARAQVRRAVTTALTRAGGTR</sequence>